<dbReference type="Pfam" id="PF10601">
    <property type="entry name" value="zf-LITAF-like"/>
    <property type="match status" value="1"/>
</dbReference>
<evidence type="ECO:0000256" key="3">
    <source>
        <dbReference type="ARBA" id="ARBA00022723"/>
    </source>
</evidence>
<feature type="domain" description="LITAF" evidence="8">
    <location>
        <begin position="18"/>
        <end position="85"/>
    </location>
</feature>
<dbReference type="InterPro" id="IPR006629">
    <property type="entry name" value="LITAF"/>
</dbReference>
<feature type="compositionally biased region" description="Basic and acidic residues" evidence="6">
    <location>
        <begin position="334"/>
        <end position="353"/>
    </location>
</feature>
<dbReference type="InterPro" id="IPR037519">
    <property type="entry name" value="LITAF_fam"/>
</dbReference>
<protein>
    <recommendedName>
        <fullName evidence="8">LITAF domain-containing protein</fullName>
    </recommendedName>
</protein>
<organism evidence="9 10">
    <name type="scientific">Paramecium sonneborni</name>
    <dbReference type="NCBI Taxonomy" id="65129"/>
    <lineage>
        <taxon>Eukaryota</taxon>
        <taxon>Sar</taxon>
        <taxon>Alveolata</taxon>
        <taxon>Ciliophora</taxon>
        <taxon>Intramacronucleata</taxon>
        <taxon>Oligohymenophorea</taxon>
        <taxon>Peniculida</taxon>
        <taxon>Parameciidae</taxon>
        <taxon>Paramecium</taxon>
    </lineage>
</organism>
<dbReference type="Proteomes" id="UP000692954">
    <property type="component" value="Unassembled WGS sequence"/>
</dbReference>
<feature type="region of interest" description="Disordered" evidence="6">
    <location>
        <begin position="417"/>
        <end position="436"/>
    </location>
</feature>
<keyword evidence="4" id="KW-0862">Zinc</keyword>
<keyword evidence="7" id="KW-0812">Transmembrane</keyword>
<dbReference type="OrthoDB" id="312321at2759"/>
<evidence type="ECO:0000313" key="10">
    <source>
        <dbReference type="Proteomes" id="UP000692954"/>
    </source>
</evidence>
<dbReference type="EMBL" id="CAJJDN010000005">
    <property type="protein sequence ID" value="CAD8051176.1"/>
    <property type="molecule type" value="Genomic_DNA"/>
</dbReference>
<evidence type="ECO:0000313" key="9">
    <source>
        <dbReference type="EMBL" id="CAD8051176.1"/>
    </source>
</evidence>
<keyword evidence="10" id="KW-1185">Reference proteome</keyword>
<evidence type="ECO:0000256" key="4">
    <source>
        <dbReference type="ARBA" id="ARBA00022833"/>
    </source>
</evidence>
<dbReference type="PANTHER" id="PTHR23292:SF6">
    <property type="entry name" value="FI16602P1-RELATED"/>
    <property type="match status" value="1"/>
</dbReference>
<feature type="region of interest" description="Disordered" evidence="6">
    <location>
        <begin position="328"/>
        <end position="358"/>
    </location>
</feature>
<accession>A0A8S1KDV6</accession>
<evidence type="ECO:0000256" key="1">
    <source>
        <dbReference type="ARBA" id="ARBA00004170"/>
    </source>
</evidence>
<gene>
    <name evidence="9" type="ORF">PSON_ATCC_30995.1.T0050408</name>
</gene>
<dbReference type="GO" id="GO:0016020">
    <property type="term" value="C:membrane"/>
    <property type="evidence" value="ECO:0007669"/>
    <property type="project" value="UniProtKB-SubCell"/>
</dbReference>
<evidence type="ECO:0000256" key="6">
    <source>
        <dbReference type="SAM" id="MobiDB-lite"/>
    </source>
</evidence>
<dbReference type="GO" id="GO:0008270">
    <property type="term" value="F:zinc ion binding"/>
    <property type="evidence" value="ECO:0007669"/>
    <property type="project" value="TreeGrafter"/>
</dbReference>
<comment type="subcellular location">
    <subcellularLocation>
        <location evidence="1">Membrane</location>
        <topology evidence="1">Peripheral membrane protein</topology>
    </subcellularLocation>
</comment>
<proteinExistence type="inferred from homology"/>
<keyword evidence="7" id="KW-1133">Transmembrane helix</keyword>
<evidence type="ECO:0000256" key="2">
    <source>
        <dbReference type="ARBA" id="ARBA00005975"/>
    </source>
</evidence>
<comment type="caution">
    <text evidence="9">The sequence shown here is derived from an EMBL/GenBank/DDBJ whole genome shotgun (WGS) entry which is preliminary data.</text>
</comment>
<dbReference type="AlphaFoldDB" id="A0A8S1KDV6"/>
<keyword evidence="5 7" id="KW-0472">Membrane</keyword>
<name>A0A8S1KDV6_9CILI</name>
<keyword evidence="3" id="KW-0479">Metal-binding</keyword>
<evidence type="ECO:0000256" key="5">
    <source>
        <dbReference type="ARBA" id="ARBA00023136"/>
    </source>
</evidence>
<feature type="transmembrane region" description="Helical" evidence="7">
    <location>
        <begin position="43"/>
        <end position="65"/>
    </location>
</feature>
<evidence type="ECO:0000256" key="7">
    <source>
        <dbReference type="SAM" id="Phobius"/>
    </source>
</evidence>
<feature type="transmembrane region" description="Helical" evidence="7">
    <location>
        <begin position="113"/>
        <end position="131"/>
    </location>
</feature>
<sequence>MLISKTENEEQAETAVHSSQPVCPNCGAARESILEQVPSPASFIISFVSLFYFGIWCIFIIPLVFQSTKMIIKRCYYCNQELEKRKYFQLPNINDQVLQFRFGNCILVVSRKYALILLSIIICLFFYFEYFKEEEHPQIETEVYANKTWVEFLQFCGKFQFVDNGLKARHQFENYFKNNLVSWKGDYIQTKPNHDPNFQFNYWVYLKMDPTESTEDLPDIILGVKESQYQIEIFKKLEKGKPIHFDAKFLFLGSEYNFHILELRKLSILSSEKAEDLKNLHQFTLDMDKIYQLKRQKIQESLLHKIHMFSSQQIPGIKKIIQNIQEENTNNQDKLNDQTETERENEIENKKDDNDNENINKQIAQEEKNETIQEEVNETLEEGENEAVNQLDSQEQFDPSNVNIKIDESIREEILSKDSSITNGVIDEENKSKNQD</sequence>
<dbReference type="PANTHER" id="PTHR23292">
    <property type="entry name" value="LIPOPOLYSACCHARIDE-INDUCED TUMOR NECROSIS FACTOR-ALPHA FACTOR"/>
    <property type="match status" value="1"/>
</dbReference>
<comment type="similarity">
    <text evidence="2">Belongs to the CDIP1/LITAF family.</text>
</comment>
<reference evidence="9" key="1">
    <citation type="submission" date="2021-01" db="EMBL/GenBank/DDBJ databases">
        <authorList>
            <consortium name="Genoscope - CEA"/>
            <person name="William W."/>
        </authorList>
    </citation>
    <scope>NUCLEOTIDE SEQUENCE</scope>
</reference>
<evidence type="ECO:0000259" key="8">
    <source>
        <dbReference type="Pfam" id="PF10601"/>
    </source>
</evidence>